<gene>
    <name evidence="7" type="ORF">AKN88_09595</name>
</gene>
<proteinExistence type="predicted"/>
<dbReference type="GO" id="GO:0046872">
    <property type="term" value="F:metal ion binding"/>
    <property type="evidence" value="ECO:0007669"/>
    <property type="project" value="UniProtKB-KW"/>
</dbReference>
<dbReference type="PANTHER" id="PTHR30521:SF0">
    <property type="entry name" value="DYP-TYPE PEROXIDASE FAMILY PROTEIN"/>
    <property type="match status" value="1"/>
</dbReference>
<evidence type="ECO:0000256" key="3">
    <source>
        <dbReference type="ARBA" id="ARBA00022723"/>
    </source>
</evidence>
<sequence>MSVYPSAILTKPVPALARHLFFTLTKPEALPEALAQLQQLDCSKAVVGVGLSLVKALNKNVPALRSFPAMTGPGVDVPSTQHALWVWLYGEDRGDLLHRTHRLEQALAPALMLVECTEAFRYQAGHDLTGYEDGTENPLGDDAIAAAFATDALGGSYAAIQKWTHDLQCFAGYCQTDQDHMIGRRISDNQEIEDAPEYAHVKRTQQESFEPEAFIVRRSMPWIEGQTQGLMFLAFGHSLDAFEVQMRRMAGLDDGIVDGLFKFSRPVTGGYYWCPPLNNQHLNLTHLL</sequence>
<dbReference type="SUPFAM" id="SSF54909">
    <property type="entry name" value="Dimeric alpha+beta barrel"/>
    <property type="match status" value="1"/>
</dbReference>
<organism evidence="7 8">
    <name type="scientific">Thiopseudomonas alkaliphila</name>
    <dbReference type="NCBI Taxonomy" id="1697053"/>
    <lineage>
        <taxon>Bacteria</taxon>
        <taxon>Pseudomonadati</taxon>
        <taxon>Pseudomonadota</taxon>
        <taxon>Gammaproteobacteria</taxon>
        <taxon>Pseudomonadales</taxon>
        <taxon>Pseudomonadaceae</taxon>
        <taxon>Thiopseudomonas</taxon>
    </lineage>
</organism>
<dbReference type="InterPro" id="IPR048328">
    <property type="entry name" value="Dyp_perox_C"/>
</dbReference>
<reference evidence="7 8" key="1">
    <citation type="journal article" date="2015" name="Genome Announc.">
        <title>Genome Sequences of Oblitimonas alkaliphila gen. nov. sp. nov. (Proposed), a Novel Bacterium of the Pseudomonadaceae Family.</title>
        <authorList>
            <person name="Lauer A.C."/>
            <person name="Nicholson A.C."/>
            <person name="Humrighouse B.W."/>
            <person name="Emery B."/>
            <person name="Drobish A."/>
            <person name="Juieng P."/>
            <person name="Loparev V."/>
            <person name="McQuiston J.R."/>
        </authorList>
    </citation>
    <scope>NUCLEOTIDE SEQUENCE [LARGE SCALE GENOMIC DNA]</scope>
    <source>
        <strain evidence="7 8">E5571</strain>
    </source>
</reference>
<feature type="domain" description="Dyp-type peroxidase C-terminal" evidence="6">
    <location>
        <begin position="126"/>
        <end position="277"/>
    </location>
</feature>
<keyword evidence="8" id="KW-1185">Reference proteome</keyword>
<dbReference type="EMBL" id="CP012365">
    <property type="protein sequence ID" value="AKX60151.1"/>
    <property type="molecule type" value="Genomic_DNA"/>
</dbReference>
<dbReference type="InterPro" id="IPR006314">
    <property type="entry name" value="Dyp_peroxidase"/>
</dbReference>
<evidence type="ECO:0000313" key="7">
    <source>
        <dbReference type="EMBL" id="AKX60151.1"/>
    </source>
</evidence>
<evidence type="ECO:0000313" key="8">
    <source>
        <dbReference type="Proteomes" id="UP000063953"/>
    </source>
</evidence>
<dbReference type="GO" id="GO:0020037">
    <property type="term" value="F:heme binding"/>
    <property type="evidence" value="ECO:0007669"/>
    <property type="project" value="InterPro"/>
</dbReference>
<dbReference type="PANTHER" id="PTHR30521">
    <property type="entry name" value="DEFERROCHELATASE/PEROXIDASE"/>
    <property type="match status" value="1"/>
</dbReference>
<evidence type="ECO:0000256" key="1">
    <source>
        <dbReference type="ARBA" id="ARBA00001970"/>
    </source>
</evidence>
<keyword evidence="5" id="KW-0408">Iron</keyword>
<evidence type="ECO:0000256" key="4">
    <source>
        <dbReference type="ARBA" id="ARBA00023002"/>
    </source>
</evidence>
<evidence type="ECO:0000256" key="5">
    <source>
        <dbReference type="ARBA" id="ARBA00023004"/>
    </source>
</evidence>
<comment type="cofactor">
    <cofactor evidence="1">
        <name>heme b</name>
        <dbReference type="ChEBI" id="CHEBI:60344"/>
    </cofactor>
</comment>
<dbReference type="RefSeq" id="WP_053101452.1">
    <property type="nucleotide sequence ID" value="NZ_CP012365.1"/>
</dbReference>
<dbReference type="PATRIC" id="fig|1698449.3.peg.1926"/>
<dbReference type="PROSITE" id="PS51404">
    <property type="entry name" value="DYP_PEROXIDASE"/>
    <property type="match status" value="1"/>
</dbReference>
<name>A0A0K1XFP3_9GAMM</name>
<keyword evidence="3" id="KW-0479">Metal-binding</keyword>
<keyword evidence="2 7" id="KW-0575">Peroxidase</keyword>
<dbReference type="InterPro" id="IPR011008">
    <property type="entry name" value="Dimeric_a/b-barrel"/>
</dbReference>
<dbReference type="GO" id="GO:0005829">
    <property type="term" value="C:cytosol"/>
    <property type="evidence" value="ECO:0007669"/>
    <property type="project" value="TreeGrafter"/>
</dbReference>
<dbReference type="STRING" id="1697053.AKN87_00090"/>
<accession>A0A0K1XFP3</accession>
<evidence type="ECO:0000256" key="2">
    <source>
        <dbReference type="ARBA" id="ARBA00022559"/>
    </source>
</evidence>
<dbReference type="Pfam" id="PF20628">
    <property type="entry name" value="Dyp_perox_C"/>
    <property type="match status" value="1"/>
</dbReference>
<keyword evidence="4" id="KW-0560">Oxidoreductase</keyword>
<protein>
    <submittedName>
        <fullName evidence="7">Peroxidase</fullName>
    </submittedName>
</protein>
<dbReference type="Proteomes" id="UP000063953">
    <property type="component" value="Chromosome"/>
</dbReference>
<dbReference type="GO" id="GO:0004601">
    <property type="term" value="F:peroxidase activity"/>
    <property type="evidence" value="ECO:0007669"/>
    <property type="project" value="UniProtKB-KW"/>
</dbReference>
<dbReference type="AlphaFoldDB" id="A0A0K1XFP3"/>
<dbReference type="NCBIfam" id="TIGR01413">
    <property type="entry name" value="Dyp_perox_fam"/>
    <property type="match status" value="1"/>
</dbReference>
<evidence type="ECO:0000259" key="6">
    <source>
        <dbReference type="Pfam" id="PF20628"/>
    </source>
</evidence>